<protein>
    <recommendedName>
        <fullName evidence="7">Ras-domain-containing protein</fullName>
    </recommendedName>
</protein>
<proteinExistence type="predicted"/>
<evidence type="ECO:0000256" key="1">
    <source>
        <dbReference type="ARBA" id="ARBA00022741"/>
    </source>
</evidence>
<dbReference type="SUPFAM" id="SSF52540">
    <property type="entry name" value="P-loop containing nucleoside triphosphate hydrolases"/>
    <property type="match status" value="1"/>
</dbReference>
<organism evidence="5 6">
    <name type="scientific">Monosporascus cannonballus</name>
    <dbReference type="NCBI Taxonomy" id="155416"/>
    <lineage>
        <taxon>Eukaryota</taxon>
        <taxon>Fungi</taxon>
        <taxon>Dikarya</taxon>
        <taxon>Ascomycota</taxon>
        <taxon>Pezizomycotina</taxon>
        <taxon>Sordariomycetes</taxon>
        <taxon>Xylariomycetidae</taxon>
        <taxon>Xylariales</taxon>
        <taxon>Xylariales incertae sedis</taxon>
        <taxon>Monosporascus</taxon>
    </lineage>
</organism>
<dbReference type="PROSITE" id="PS51420">
    <property type="entry name" value="RHO"/>
    <property type="match status" value="1"/>
</dbReference>
<reference evidence="5 6" key="1">
    <citation type="submission" date="2018-06" db="EMBL/GenBank/DDBJ databases">
        <title>Complete Genomes of Monosporascus.</title>
        <authorList>
            <person name="Robinson A.J."/>
            <person name="Natvig D.O."/>
        </authorList>
    </citation>
    <scope>NUCLEOTIDE SEQUENCE [LARGE SCALE GENOMIC DNA]</scope>
    <source>
        <strain evidence="5 6">CBS 609.92</strain>
    </source>
</reference>
<dbReference type="InterPro" id="IPR002110">
    <property type="entry name" value="Ankyrin_rpt"/>
</dbReference>
<dbReference type="PROSITE" id="PS50088">
    <property type="entry name" value="ANK_REPEAT"/>
    <property type="match status" value="5"/>
</dbReference>
<feature type="compositionally biased region" description="Basic and acidic residues" evidence="4">
    <location>
        <begin position="473"/>
        <end position="491"/>
    </location>
</feature>
<sequence length="822" mass="89451">MAGKMTNYKLVVLGLTKRQMCLNHFVETYDPTIEDSYRKQVVFDGQASTLEVIDTAGQEEYASLRDQWIREGEAFLVVYSVTSRESFKTVQTFYNLINRVKENSASTHNTFSSALDVAVSLGSAPIMLVGNKTDRVTEREVSTVEGSALARNLGVDFLEVSSKTSFNVEKAFYDLIRVLRRQRHQYGVRPYPTQKTFWGSRRVAIPPNESETEAGRRRLLTSLIRAAKFNNEKDILAYLNAGADINAHLGSDGSALHASAAAGHANIVNILLIRGAAVNALSPTGIAPLQIAAAEGHLAVVRLMVHKGANINQTSRLHGTALGAAASRGRANIVQFLLKKGANVHIKGGPYGNVLQAASWNGNSSIVKYLLDAGADIRARGDGDCTALQMAAFVGKAEVIRVLLDRGAAIDIDAPGGKYGTALKAANDGGHFDAVQILLAAGASSLGLTPLPTSNNEELPADSQPREQTTNENKPEYQQECHAETAQDRPDSWQQSPGLETQDSVRQSVQNVTHHVRPKVNPLGFSVLHNPPNAEVDVVFVHGLQGNPEMTWTYSGPAVKSSLMQRIFASSSKLSLSSCTSPVYWPYDLLAKCPDFAEVRILTWGYDTKVIREFFGTSDKQNISQHGNNLMALDNSKRSSHQPQYLSIYASTKGIVFLGTPHRGSEAASWGVIASNTTKLALQGPSERVLRGLKPNNELLENLRKTFLQMLEDGHFNIHSFYETHPIMGMYGLNSLIVPYSSALVGHARKEVSLGLPGNHSEICKFSGADDPGYKAVFGALQDYIRKAKAGGRERATDGRVDARSTSNDAPEGYTSDDRTVR</sequence>
<dbReference type="SMART" id="SM00248">
    <property type="entry name" value="ANK"/>
    <property type="match status" value="7"/>
</dbReference>
<comment type="caution">
    <text evidence="5">The sequence shown here is derived from an EMBL/GenBank/DDBJ whole genome shotgun (WGS) entry which is preliminary data.</text>
</comment>
<dbReference type="InterPro" id="IPR001806">
    <property type="entry name" value="Small_GTPase"/>
</dbReference>
<keyword evidence="1" id="KW-0547">Nucleotide-binding</keyword>
<dbReference type="Pfam" id="PF00071">
    <property type="entry name" value="Ras"/>
    <property type="match status" value="1"/>
</dbReference>
<dbReference type="PRINTS" id="PR00449">
    <property type="entry name" value="RASTRNSFRMNG"/>
</dbReference>
<dbReference type="InterPro" id="IPR036770">
    <property type="entry name" value="Ankyrin_rpt-contain_sf"/>
</dbReference>
<feature type="repeat" description="ANK" evidence="3">
    <location>
        <begin position="355"/>
        <end position="382"/>
    </location>
</feature>
<feature type="region of interest" description="Disordered" evidence="4">
    <location>
        <begin position="789"/>
        <end position="822"/>
    </location>
</feature>
<dbReference type="Proteomes" id="UP000294003">
    <property type="component" value="Unassembled WGS sequence"/>
</dbReference>
<dbReference type="SUPFAM" id="SSF53474">
    <property type="entry name" value="alpha/beta-Hydrolases"/>
    <property type="match status" value="1"/>
</dbReference>
<evidence type="ECO:0000313" key="5">
    <source>
        <dbReference type="EMBL" id="RYO85060.1"/>
    </source>
</evidence>
<dbReference type="PANTHER" id="PTHR24070">
    <property type="entry name" value="RAS, DI-RAS, AND RHEB FAMILY MEMBERS OF SMALL GTPASE SUPERFAMILY"/>
    <property type="match status" value="1"/>
</dbReference>
<dbReference type="Gene3D" id="3.40.50.300">
    <property type="entry name" value="P-loop containing nucleotide triphosphate hydrolases"/>
    <property type="match status" value="1"/>
</dbReference>
<evidence type="ECO:0000256" key="2">
    <source>
        <dbReference type="ARBA" id="ARBA00023134"/>
    </source>
</evidence>
<dbReference type="PROSITE" id="PS51421">
    <property type="entry name" value="RAS"/>
    <property type="match status" value="1"/>
</dbReference>
<evidence type="ECO:0000313" key="6">
    <source>
        <dbReference type="Proteomes" id="UP000294003"/>
    </source>
</evidence>
<dbReference type="InterPro" id="IPR020849">
    <property type="entry name" value="Small_GTPase_Ras-type"/>
</dbReference>
<evidence type="ECO:0000256" key="3">
    <source>
        <dbReference type="PROSITE-ProRule" id="PRU00023"/>
    </source>
</evidence>
<dbReference type="PROSITE" id="PS51419">
    <property type="entry name" value="RAB"/>
    <property type="match status" value="1"/>
</dbReference>
<dbReference type="Gene3D" id="1.25.40.20">
    <property type="entry name" value="Ankyrin repeat-containing domain"/>
    <property type="match status" value="1"/>
</dbReference>
<name>A0ABY0H9G9_9PEZI</name>
<feature type="region of interest" description="Disordered" evidence="4">
    <location>
        <begin position="449"/>
        <end position="508"/>
    </location>
</feature>
<dbReference type="PRINTS" id="PR01415">
    <property type="entry name" value="ANKYRIN"/>
</dbReference>
<dbReference type="EMBL" id="QJNS01000145">
    <property type="protein sequence ID" value="RYO85060.1"/>
    <property type="molecule type" value="Genomic_DNA"/>
</dbReference>
<feature type="repeat" description="ANK" evidence="3">
    <location>
        <begin position="251"/>
        <end position="283"/>
    </location>
</feature>
<gene>
    <name evidence="5" type="ORF">DL762_005360</name>
</gene>
<dbReference type="Pfam" id="PF00023">
    <property type="entry name" value="Ank"/>
    <property type="match status" value="1"/>
</dbReference>
<keyword evidence="6" id="KW-1185">Reference proteome</keyword>
<dbReference type="SMART" id="SM00174">
    <property type="entry name" value="RHO"/>
    <property type="match status" value="1"/>
</dbReference>
<dbReference type="Pfam" id="PF12796">
    <property type="entry name" value="Ank_2"/>
    <property type="match status" value="2"/>
</dbReference>
<feature type="repeat" description="ANK" evidence="3">
    <location>
        <begin position="383"/>
        <end position="415"/>
    </location>
</feature>
<dbReference type="PROSITE" id="PS50297">
    <property type="entry name" value="ANK_REP_REGION"/>
    <property type="match status" value="4"/>
</dbReference>
<keyword evidence="3" id="KW-0040">ANK repeat</keyword>
<feature type="compositionally biased region" description="Basic and acidic residues" evidence="4">
    <location>
        <begin position="791"/>
        <end position="803"/>
    </location>
</feature>
<dbReference type="SUPFAM" id="SSF48403">
    <property type="entry name" value="Ankyrin repeat"/>
    <property type="match status" value="1"/>
</dbReference>
<dbReference type="InterPro" id="IPR029058">
    <property type="entry name" value="AB_hydrolase_fold"/>
</dbReference>
<keyword evidence="2" id="KW-0342">GTP-binding</keyword>
<accession>A0ABY0H9G9</accession>
<evidence type="ECO:0008006" key="7">
    <source>
        <dbReference type="Google" id="ProtNLM"/>
    </source>
</evidence>
<dbReference type="InterPro" id="IPR027417">
    <property type="entry name" value="P-loop_NTPase"/>
</dbReference>
<evidence type="ECO:0000256" key="4">
    <source>
        <dbReference type="SAM" id="MobiDB-lite"/>
    </source>
</evidence>
<dbReference type="SMART" id="SM00175">
    <property type="entry name" value="RAB"/>
    <property type="match status" value="1"/>
</dbReference>
<feature type="compositionally biased region" description="Polar residues" evidence="4">
    <location>
        <begin position="492"/>
        <end position="508"/>
    </location>
</feature>
<feature type="repeat" description="ANK" evidence="3">
    <location>
        <begin position="284"/>
        <end position="316"/>
    </location>
</feature>
<feature type="repeat" description="ANK" evidence="3">
    <location>
        <begin position="317"/>
        <end position="349"/>
    </location>
</feature>
<dbReference type="SMART" id="SM00173">
    <property type="entry name" value="RAS"/>
    <property type="match status" value="1"/>
</dbReference>